<feature type="compositionally biased region" description="Basic and acidic residues" evidence="1">
    <location>
        <begin position="9"/>
        <end position="19"/>
    </location>
</feature>
<feature type="compositionally biased region" description="Low complexity" evidence="1">
    <location>
        <begin position="433"/>
        <end position="443"/>
    </location>
</feature>
<proteinExistence type="predicted"/>
<reference evidence="2 3" key="1">
    <citation type="submission" date="2024-03" db="EMBL/GenBank/DDBJ databases">
        <title>Actinomycetospora sp. OC33-EN08, a novel actinomycete isolated from wild orchid (Aerides multiflora).</title>
        <authorList>
            <person name="Suriyachadkun C."/>
        </authorList>
    </citation>
    <scope>NUCLEOTIDE SEQUENCE [LARGE SCALE GENOMIC DNA]</scope>
    <source>
        <strain evidence="2 3">OC33-EN08</strain>
    </source>
</reference>
<feature type="compositionally biased region" description="Pro residues" evidence="1">
    <location>
        <begin position="726"/>
        <end position="754"/>
    </location>
</feature>
<comment type="caution">
    <text evidence="2">The sequence shown here is derived from an EMBL/GenBank/DDBJ whole genome shotgun (WGS) entry which is preliminary data.</text>
</comment>
<evidence type="ECO:0000256" key="1">
    <source>
        <dbReference type="SAM" id="MobiDB-lite"/>
    </source>
</evidence>
<feature type="compositionally biased region" description="Acidic residues" evidence="1">
    <location>
        <begin position="489"/>
        <end position="510"/>
    </location>
</feature>
<dbReference type="RefSeq" id="WP_337696139.1">
    <property type="nucleotide sequence ID" value="NZ_JBBEGN010000008.1"/>
</dbReference>
<feature type="compositionally biased region" description="Basic and acidic residues" evidence="1">
    <location>
        <begin position="120"/>
        <end position="136"/>
    </location>
</feature>
<feature type="region of interest" description="Disordered" evidence="1">
    <location>
        <begin position="401"/>
        <end position="618"/>
    </location>
</feature>
<name>A0ABU8MQY5_9PSEU</name>
<feature type="compositionally biased region" description="Basic and acidic residues" evidence="1">
    <location>
        <begin position="832"/>
        <end position="842"/>
    </location>
</feature>
<feature type="compositionally biased region" description="Basic and acidic residues" evidence="1">
    <location>
        <begin position="796"/>
        <end position="818"/>
    </location>
</feature>
<evidence type="ECO:0008006" key="4">
    <source>
        <dbReference type="Google" id="ProtNLM"/>
    </source>
</evidence>
<gene>
    <name evidence="2" type="ORF">WCD74_17430</name>
</gene>
<keyword evidence="3" id="KW-1185">Reference proteome</keyword>
<feature type="compositionally biased region" description="Low complexity" evidence="1">
    <location>
        <begin position="99"/>
        <end position="118"/>
    </location>
</feature>
<feature type="region of interest" description="Disordered" evidence="1">
    <location>
        <begin position="1"/>
        <end position="191"/>
    </location>
</feature>
<accession>A0ABU8MQY5</accession>
<feature type="compositionally biased region" description="Basic and acidic residues" evidence="1">
    <location>
        <begin position="403"/>
        <end position="414"/>
    </location>
</feature>
<sequence>MAEAVPHPDGPRPEPRAPEAADAAGRPARARGGRDPVALAAWRRVAEQRRRASGAETPVEEPHGAGPDGTPADDRPAGTPEPGSPDVPTPAAGLPVGDPTPATGLPAAPTAPEAVEVPDAVERDAVEPEAVERVEPEEPGEPPAAPSRPDAPVVRDRETQRPGRPGGAPHPGAPRSDDDRDQGPTGPDRLHDVLLGLAGRIDDDALTTVREMVAAEDDAEAAELLGGCLLADEVGLGADERAVLAPWFASGRVDPDLLAALPVDPDARRRSGHRFTTTAGAVEPAASLARAARRLPGVVTVRESWRVTPAGVAPGPVPHRVVLVETADPDDCDHVVHHLAHAARGLGSTSIEVYASGVALPAYHRDALAAARPLTAAEERPAPARSEDDETWRTVADAGTAHEAPRPLGDRPPEPEPGPPAVGKAGPDDERAAAPAASTPPTSIDDDLSVTARRIAALWARPVPEDFSAPLPADSLEETRLEPPLDAGTDADDPAPDDLVPDELQDELPDDVGPGRHGRPATGSFPAPTPTRRNGHHLGDAAVDDEAGELVDAGEPTPPEGTPADDPQVQRARHSRGPSPEEPTAPARFGHDARFGAGPGPAWPGAPVTGAQPGADTVFASPVEVGGEAVTLGTNGHRHEPVRAVAPQEPEVPEEPATGPVSWAEPSPEPFDGAHLGDAPGTATDVAPPWAAADGAGWTPETAAWAPPRPAPAPGPDAAGTGPVHQAPPPHAVPPRPGPPGAHPGPPPQGPPHLGPAAGGPPRSHPPDAAPPVWPADPEATSSWAPDTDDSVAQLSERERELLARLHEELAQRERAEGSDPFGGPAHRGRPRPGEHPPDGHGRVNGHGLPGGRDDTH</sequence>
<organism evidence="2 3">
    <name type="scientific">Actinomycetospora aurantiaca</name>
    <dbReference type="NCBI Taxonomy" id="3129233"/>
    <lineage>
        <taxon>Bacteria</taxon>
        <taxon>Bacillati</taxon>
        <taxon>Actinomycetota</taxon>
        <taxon>Actinomycetes</taxon>
        <taxon>Pseudonocardiales</taxon>
        <taxon>Pseudonocardiaceae</taxon>
        <taxon>Actinomycetospora</taxon>
    </lineage>
</organism>
<feature type="compositionally biased region" description="Basic and acidic residues" evidence="1">
    <location>
        <begin position="175"/>
        <end position="191"/>
    </location>
</feature>
<protein>
    <recommendedName>
        <fullName evidence="4">Basic proline-rich protein</fullName>
    </recommendedName>
</protein>
<evidence type="ECO:0000313" key="2">
    <source>
        <dbReference type="EMBL" id="MEJ2869562.1"/>
    </source>
</evidence>
<feature type="region of interest" description="Disordered" evidence="1">
    <location>
        <begin position="631"/>
        <end position="857"/>
    </location>
</feature>
<dbReference type="Proteomes" id="UP001385809">
    <property type="component" value="Unassembled WGS sequence"/>
</dbReference>
<dbReference type="EMBL" id="JBBEGN010000008">
    <property type="protein sequence ID" value="MEJ2869562.1"/>
    <property type="molecule type" value="Genomic_DNA"/>
</dbReference>
<feature type="compositionally biased region" description="Low complexity" evidence="1">
    <location>
        <begin position="716"/>
        <end position="725"/>
    </location>
</feature>
<feature type="compositionally biased region" description="Low complexity" evidence="1">
    <location>
        <begin position="685"/>
        <end position="706"/>
    </location>
</feature>
<evidence type="ECO:0000313" key="3">
    <source>
        <dbReference type="Proteomes" id="UP001385809"/>
    </source>
</evidence>